<evidence type="ECO:0000256" key="1">
    <source>
        <dbReference type="ARBA" id="ARBA00022723"/>
    </source>
</evidence>
<protein>
    <submittedName>
        <fullName evidence="5">HAD family hydrolase</fullName>
    </submittedName>
</protein>
<feature type="chain" id="PRO_5045416909" evidence="4">
    <location>
        <begin position="19"/>
        <end position="327"/>
    </location>
</feature>
<keyword evidence="1" id="KW-0479">Metal-binding</keyword>
<dbReference type="CDD" id="cd01427">
    <property type="entry name" value="HAD_like"/>
    <property type="match status" value="1"/>
</dbReference>
<gene>
    <name evidence="5" type="ORF">ACFOW6_17285</name>
</gene>
<keyword evidence="2 5" id="KW-0378">Hydrolase</keyword>
<dbReference type="InterPro" id="IPR023214">
    <property type="entry name" value="HAD_sf"/>
</dbReference>
<dbReference type="Pfam" id="PF12710">
    <property type="entry name" value="HAD"/>
    <property type="match status" value="1"/>
</dbReference>
<feature type="signal peptide" evidence="4">
    <location>
        <begin position="1"/>
        <end position="18"/>
    </location>
</feature>
<evidence type="ECO:0000256" key="3">
    <source>
        <dbReference type="ARBA" id="ARBA00022842"/>
    </source>
</evidence>
<dbReference type="EMBL" id="JBHSCW010000011">
    <property type="protein sequence ID" value="MFC4353305.1"/>
    <property type="molecule type" value="Genomic_DNA"/>
</dbReference>
<keyword evidence="3" id="KW-0460">Magnesium</keyword>
<keyword evidence="6" id="KW-1185">Reference proteome</keyword>
<evidence type="ECO:0000313" key="6">
    <source>
        <dbReference type="Proteomes" id="UP001595799"/>
    </source>
</evidence>
<keyword evidence="4" id="KW-0732">Signal</keyword>
<comment type="caution">
    <text evidence="5">The sequence shown here is derived from an EMBL/GenBank/DDBJ whole genome shotgun (WGS) entry which is preliminary data.</text>
</comment>
<evidence type="ECO:0000256" key="2">
    <source>
        <dbReference type="ARBA" id="ARBA00022801"/>
    </source>
</evidence>
<evidence type="ECO:0000256" key="4">
    <source>
        <dbReference type="SAM" id="SignalP"/>
    </source>
</evidence>
<reference evidence="6" key="1">
    <citation type="journal article" date="2019" name="Int. J. Syst. Evol. Microbiol.">
        <title>The Global Catalogue of Microorganisms (GCM) 10K type strain sequencing project: providing services to taxonomists for standard genome sequencing and annotation.</title>
        <authorList>
            <consortium name="The Broad Institute Genomics Platform"/>
            <consortium name="The Broad Institute Genome Sequencing Center for Infectious Disease"/>
            <person name="Wu L."/>
            <person name="Ma J."/>
        </authorList>
    </citation>
    <scope>NUCLEOTIDE SEQUENCE [LARGE SCALE GENOMIC DNA]</scope>
    <source>
        <strain evidence="6">CECT 8472</strain>
    </source>
</reference>
<dbReference type="GO" id="GO:0016787">
    <property type="term" value="F:hydrolase activity"/>
    <property type="evidence" value="ECO:0007669"/>
    <property type="project" value="UniProtKB-KW"/>
</dbReference>
<evidence type="ECO:0000313" key="5">
    <source>
        <dbReference type="EMBL" id="MFC4353305.1"/>
    </source>
</evidence>
<accession>A0ABV8US13</accession>
<dbReference type="InterPro" id="IPR036412">
    <property type="entry name" value="HAD-like_sf"/>
</dbReference>
<dbReference type="PANTHER" id="PTHR43344">
    <property type="entry name" value="PHOSPHOSERINE PHOSPHATASE"/>
    <property type="match status" value="1"/>
</dbReference>
<dbReference type="SUPFAM" id="SSF56784">
    <property type="entry name" value="HAD-like"/>
    <property type="match status" value="1"/>
</dbReference>
<proteinExistence type="predicted"/>
<name>A0ABV8US13_9PROT</name>
<dbReference type="InterPro" id="IPR050582">
    <property type="entry name" value="HAD-like_SerB"/>
</dbReference>
<dbReference type="Gene3D" id="3.40.50.1000">
    <property type="entry name" value="HAD superfamily/HAD-like"/>
    <property type="match status" value="1"/>
</dbReference>
<organism evidence="5 6">
    <name type="scientific">Fodinicurvata halophila</name>
    <dbReference type="NCBI Taxonomy" id="1419723"/>
    <lineage>
        <taxon>Bacteria</taxon>
        <taxon>Pseudomonadati</taxon>
        <taxon>Pseudomonadota</taxon>
        <taxon>Alphaproteobacteria</taxon>
        <taxon>Rhodospirillales</taxon>
        <taxon>Rhodovibrionaceae</taxon>
        <taxon>Fodinicurvata</taxon>
    </lineage>
</organism>
<sequence>MLGCFLLGQAAFAGLALAQEDPLASWNEGPAKSAILEFVAETTDPDSQGYVAPDERIAVFDNDGTLWSEKPLYFQVLFAIERLQEMAGDHPERTETQPFKAALKRDWEAVAASGGKGLMKLLAATQTGMSDRTFTAEVQDWLDTARHPRFDRPFTELVFQPMLDVLEYLRANGFRTWIVSGGGIDFMRAWTEEAYGVPPEQVIGTQVDLDYVSDTKAPAFERKSGTFFFTDGANKPIGIQRHVGRRPVIAFGNSDGDLEMLEWTTTGEGPRLGVLIHHTDAEREWAYDRESDIGRLDKGLAEGPDRGWIIVDMADDWAQVYPWQSAP</sequence>
<dbReference type="Proteomes" id="UP001595799">
    <property type="component" value="Unassembled WGS sequence"/>
</dbReference>
<dbReference type="RefSeq" id="WP_382423680.1">
    <property type="nucleotide sequence ID" value="NZ_JBHSCW010000011.1"/>
</dbReference>
<dbReference type="PANTHER" id="PTHR43344:SF13">
    <property type="entry name" value="PHOSPHATASE RV3661-RELATED"/>
    <property type="match status" value="1"/>
</dbReference>